<keyword evidence="12" id="KW-0143">Chaperone</keyword>
<feature type="transmembrane region" description="Helical" evidence="18">
    <location>
        <begin position="507"/>
        <end position="525"/>
    </location>
</feature>
<evidence type="ECO:0000256" key="16">
    <source>
        <dbReference type="ARBA" id="ARBA00047433"/>
    </source>
</evidence>
<dbReference type="SUPFAM" id="SSF49785">
    <property type="entry name" value="Galactose-binding domain-like"/>
    <property type="match status" value="1"/>
</dbReference>
<keyword evidence="8 18" id="KW-1133">Transmembrane helix</keyword>
<name>A0AAV8WHE4_9CUCU</name>
<feature type="transmembrane region" description="Helical" evidence="18">
    <location>
        <begin position="531"/>
        <end position="549"/>
    </location>
</feature>
<feature type="domain" description="NADH:ubiquinone oxidoreductase intermediate-associated protein 30" evidence="19">
    <location>
        <begin position="95"/>
        <end position="268"/>
    </location>
</feature>
<dbReference type="InterPro" id="IPR013857">
    <property type="entry name" value="NADH-UbQ_OxRdtase-assoc_prot30"/>
</dbReference>
<keyword evidence="7" id="KW-0999">Mitochondrion inner membrane</keyword>
<gene>
    <name evidence="20" type="ORF">NQ315_009713</name>
</gene>
<keyword evidence="14" id="KW-1208">Phospholipid metabolism</keyword>
<evidence type="ECO:0000256" key="10">
    <source>
        <dbReference type="ARBA" id="ARBA00023128"/>
    </source>
</evidence>
<comment type="caution">
    <text evidence="20">The sequence shown here is derived from an EMBL/GenBank/DDBJ whole genome shotgun (WGS) entry which is preliminary data.</text>
</comment>
<dbReference type="InterPro" id="IPR043130">
    <property type="entry name" value="CDP-OH_PTrfase_TM_dom"/>
</dbReference>
<protein>
    <recommendedName>
        <fullName evidence="15">cardiolipin synthase (CMP-forming)</fullName>
        <ecNumber evidence="15">2.7.8.41</ecNumber>
    </recommendedName>
</protein>
<keyword evidence="9" id="KW-0443">Lipid metabolism</keyword>
<evidence type="ECO:0000256" key="11">
    <source>
        <dbReference type="ARBA" id="ARBA00023136"/>
    </source>
</evidence>
<keyword evidence="4" id="KW-0444">Lipid biosynthesis</keyword>
<dbReference type="GO" id="GO:0032981">
    <property type="term" value="P:mitochondrial respiratory chain complex I assembly"/>
    <property type="evidence" value="ECO:0007669"/>
    <property type="project" value="TreeGrafter"/>
</dbReference>
<feature type="transmembrane region" description="Helical" evidence="18">
    <location>
        <begin position="457"/>
        <end position="475"/>
    </location>
</feature>
<evidence type="ECO:0000256" key="13">
    <source>
        <dbReference type="ARBA" id="ARBA00023209"/>
    </source>
</evidence>
<evidence type="ECO:0000256" key="14">
    <source>
        <dbReference type="ARBA" id="ARBA00023264"/>
    </source>
</evidence>
<dbReference type="Gene3D" id="1.20.120.1760">
    <property type="match status" value="1"/>
</dbReference>
<dbReference type="GO" id="GO:0051082">
    <property type="term" value="F:unfolded protein binding"/>
    <property type="evidence" value="ECO:0007669"/>
    <property type="project" value="TreeGrafter"/>
</dbReference>
<feature type="coiled-coil region" evidence="17">
    <location>
        <begin position="53"/>
        <end position="80"/>
    </location>
</feature>
<comment type="similarity">
    <text evidence="2">Belongs to the CIA30 family.</text>
</comment>
<evidence type="ECO:0000256" key="12">
    <source>
        <dbReference type="ARBA" id="ARBA00023186"/>
    </source>
</evidence>
<organism evidence="20 21">
    <name type="scientific">Exocentrus adspersus</name>
    <dbReference type="NCBI Taxonomy" id="1586481"/>
    <lineage>
        <taxon>Eukaryota</taxon>
        <taxon>Metazoa</taxon>
        <taxon>Ecdysozoa</taxon>
        <taxon>Arthropoda</taxon>
        <taxon>Hexapoda</taxon>
        <taxon>Insecta</taxon>
        <taxon>Pterygota</taxon>
        <taxon>Neoptera</taxon>
        <taxon>Endopterygota</taxon>
        <taxon>Coleoptera</taxon>
        <taxon>Polyphaga</taxon>
        <taxon>Cucujiformia</taxon>
        <taxon>Chrysomeloidea</taxon>
        <taxon>Cerambycidae</taxon>
        <taxon>Lamiinae</taxon>
        <taxon>Acanthocinini</taxon>
        <taxon>Exocentrus</taxon>
    </lineage>
</organism>
<dbReference type="EMBL" id="JANEYG010000001">
    <property type="protein sequence ID" value="KAJ8925861.1"/>
    <property type="molecule type" value="Genomic_DNA"/>
</dbReference>
<evidence type="ECO:0000256" key="3">
    <source>
        <dbReference type="ARBA" id="ARBA00010441"/>
    </source>
</evidence>
<keyword evidence="11 18" id="KW-0472">Membrane</keyword>
<dbReference type="PANTHER" id="PTHR13194:SF18">
    <property type="entry name" value="COMPLEX I INTERMEDIATE-ASSOCIATED PROTEIN 30, MITOCHONDRIAL"/>
    <property type="match status" value="1"/>
</dbReference>
<reference evidence="20 21" key="1">
    <citation type="journal article" date="2023" name="Insect Mol. Biol.">
        <title>Genome sequencing provides insights into the evolution of gene families encoding plant cell wall-degrading enzymes in longhorned beetles.</title>
        <authorList>
            <person name="Shin N.R."/>
            <person name="Okamura Y."/>
            <person name="Kirsch R."/>
            <person name="Pauchet Y."/>
        </authorList>
    </citation>
    <scope>NUCLEOTIDE SEQUENCE [LARGE SCALE GENOMIC DNA]</scope>
    <source>
        <strain evidence="20">EAD_L_NR</strain>
    </source>
</reference>
<evidence type="ECO:0000313" key="20">
    <source>
        <dbReference type="EMBL" id="KAJ8925861.1"/>
    </source>
</evidence>
<dbReference type="AlphaFoldDB" id="A0AAV8WHE4"/>
<dbReference type="Pfam" id="PF01066">
    <property type="entry name" value="CDP-OH_P_transf"/>
    <property type="match status" value="1"/>
</dbReference>
<comment type="subcellular location">
    <subcellularLocation>
        <location evidence="1">Mitochondrion inner membrane</location>
        <topology evidence="1">Multi-pass membrane protein</topology>
    </subcellularLocation>
</comment>
<dbReference type="GO" id="GO:0005743">
    <property type="term" value="C:mitochondrial inner membrane"/>
    <property type="evidence" value="ECO:0007669"/>
    <property type="project" value="UniProtKB-SubCell"/>
</dbReference>
<dbReference type="EC" id="2.7.8.41" evidence="15"/>
<dbReference type="InterPro" id="IPR008979">
    <property type="entry name" value="Galactose-bd-like_sf"/>
</dbReference>
<dbReference type="GO" id="GO:0006120">
    <property type="term" value="P:mitochondrial electron transport, NADH to ubiquinone"/>
    <property type="evidence" value="ECO:0007669"/>
    <property type="project" value="TreeGrafter"/>
</dbReference>
<dbReference type="FunFam" id="1.20.120.1760:FF:000005">
    <property type="entry name" value="Cardiolipin synthase 1"/>
    <property type="match status" value="1"/>
</dbReference>
<keyword evidence="10" id="KW-0496">Mitochondrion</keyword>
<dbReference type="InterPro" id="IPR039131">
    <property type="entry name" value="NDUFAF1"/>
</dbReference>
<evidence type="ECO:0000256" key="6">
    <source>
        <dbReference type="ARBA" id="ARBA00022692"/>
    </source>
</evidence>
<dbReference type="Pfam" id="PF08547">
    <property type="entry name" value="CIA30"/>
    <property type="match status" value="1"/>
</dbReference>
<keyword evidence="5" id="KW-0808">Transferase</keyword>
<evidence type="ECO:0000313" key="21">
    <source>
        <dbReference type="Proteomes" id="UP001159042"/>
    </source>
</evidence>
<sequence>MLSIYKNVLCSLCKKNIINNSKRFLQTSSALNTFWERNDKGGYRDDRKFPPFKDRMRHGLQELKNEIALWSEEMKEMFEADPLLIFRPGEVDVMWSFENEKELEKWIVTSDSDNNEGYSTCNLAINNHKKALFQGNISLRVPKDGRVGRAGYCSIRTVRARKSFKRATYLNWTSYNMLVMRVRGDGRSYLLNINTRGYYDNMWNDTYHYVLYTRGGPYWQVARIPFSKFFFGSKGRIQDLQHPIALNKVTSFGVTAGERYSGDFSLEIDYIGLEFDPSHRETFAVGYSLKSRKVYCTSSDKEHNFAKHKEHVTKEFRAYLEQNKGKLRDTEQKLKEKRHALFQDFKETKNKVKEKVEEIIERENIYTIPNLLCVARILMSPYLGMLIIQSEFDFALGILGVAAVTDLLDGWIARTWESQSSNLGSFLDPMADKVLIATLFLSLTYAELIPITLTCMIIARDVILVAAGFVIRYRTLPPPRTMSRYFDVSHATAQLAPTFISKVNTGVQLLLVGSTLAAPVFHYVGHPALECLWYVTGATTIAAGLSYILSKNTYRILSKSKK</sequence>
<keyword evidence="17" id="KW-0175">Coiled coil</keyword>
<dbReference type="InterPro" id="IPR000462">
    <property type="entry name" value="CDP-OH_P_trans"/>
</dbReference>
<keyword evidence="21" id="KW-1185">Reference proteome</keyword>
<comment type="similarity">
    <text evidence="3">Belongs to the CDP-alcohol phosphatidyltransferase class-I family.</text>
</comment>
<evidence type="ECO:0000256" key="5">
    <source>
        <dbReference type="ARBA" id="ARBA00022679"/>
    </source>
</evidence>
<evidence type="ECO:0000256" key="17">
    <source>
        <dbReference type="SAM" id="Coils"/>
    </source>
</evidence>
<evidence type="ECO:0000256" key="15">
    <source>
        <dbReference type="ARBA" id="ARBA00039001"/>
    </source>
</evidence>
<dbReference type="Proteomes" id="UP001159042">
    <property type="component" value="Unassembled WGS sequence"/>
</dbReference>
<evidence type="ECO:0000259" key="19">
    <source>
        <dbReference type="Pfam" id="PF08547"/>
    </source>
</evidence>
<accession>A0AAV8WHE4</accession>
<keyword evidence="6 18" id="KW-0812">Transmembrane</keyword>
<evidence type="ECO:0000256" key="9">
    <source>
        <dbReference type="ARBA" id="ARBA00023098"/>
    </source>
</evidence>
<dbReference type="PANTHER" id="PTHR13194">
    <property type="entry name" value="COMPLEX I INTERMEDIATE-ASSOCIATED PROTEIN 30"/>
    <property type="match status" value="1"/>
</dbReference>
<dbReference type="GO" id="GO:0043337">
    <property type="term" value="F:cardiolipin synthase (CMP-forming)"/>
    <property type="evidence" value="ECO:0007669"/>
    <property type="project" value="UniProtKB-EC"/>
</dbReference>
<dbReference type="GO" id="GO:0008654">
    <property type="term" value="P:phospholipid biosynthetic process"/>
    <property type="evidence" value="ECO:0007669"/>
    <property type="project" value="UniProtKB-KW"/>
</dbReference>
<evidence type="ECO:0000256" key="2">
    <source>
        <dbReference type="ARBA" id="ARBA00007884"/>
    </source>
</evidence>
<keyword evidence="13" id="KW-0594">Phospholipid biosynthesis</keyword>
<evidence type="ECO:0000256" key="8">
    <source>
        <dbReference type="ARBA" id="ARBA00022989"/>
    </source>
</evidence>
<evidence type="ECO:0000256" key="7">
    <source>
        <dbReference type="ARBA" id="ARBA00022792"/>
    </source>
</evidence>
<comment type="catalytic activity">
    <reaction evidence="16">
        <text>a CDP-1,2-diacyl-sn-glycerol + a 1,2-diacyl-sn-glycero-3-phospho-(1'-sn-glycerol) = a cardiolipin + CMP + H(+)</text>
        <dbReference type="Rhea" id="RHEA:32931"/>
        <dbReference type="ChEBI" id="CHEBI:15378"/>
        <dbReference type="ChEBI" id="CHEBI:58332"/>
        <dbReference type="ChEBI" id="CHEBI:60377"/>
        <dbReference type="ChEBI" id="CHEBI:62237"/>
        <dbReference type="ChEBI" id="CHEBI:64716"/>
        <dbReference type="EC" id="2.7.8.41"/>
    </reaction>
</comment>
<proteinExistence type="inferred from homology"/>
<evidence type="ECO:0000256" key="1">
    <source>
        <dbReference type="ARBA" id="ARBA00004448"/>
    </source>
</evidence>
<evidence type="ECO:0000256" key="18">
    <source>
        <dbReference type="SAM" id="Phobius"/>
    </source>
</evidence>
<feature type="coiled-coil region" evidence="17">
    <location>
        <begin position="320"/>
        <end position="362"/>
    </location>
</feature>
<evidence type="ECO:0000256" key="4">
    <source>
        <dbReference type="ARBA" id="ARBA00022516"/>
    </source>
</evidence>